<accession>A0A7H8UZG9</accession>
<name>A0A7H8UZG9_STRSA</name>
<reference evidence="1 2" key="1">
    <citation type="submission" date="2019-06" db="EMBL/GenBank/DDBJ databases">
        <title>The organization of the Streptococcus sanguinis genomes.</title>
        <authorList>
            <person name="Wang H.Y."/>
            <person name="Chen Y.Y.M."/>
            <person name="Wu C.H."/>
        </authorList>
    </citation>
    <scope>NUCLEOTIDE SEQUENCE [LARGE SCALE GENOMIC DNA]</scope>
    <source>
        <strain evidence="1 2">CGMH058</strain>
    </source>
</reference>
<organism evidence="1 2">
    <name type="scientific">Streptococcus sanguinis</name>
    <dbReference type="NCBI Taxonomy" id="1305"/>
    <lineage>
        <taxon>Bacteria</taxon>
        <taxon>Bacillati</taxon>
        <taxon>Bacillota</taxon>
        <taxon>Bacilli</taxon>
        <taxon>Lactobacillales</taxon>
        <taxon>Streptococcaceae</taxon>
        <taxon>Streptococcus</taxon>
    </lineage>
</organism>
<proteinExistence type="predicted"/>
<sequence length="78" mass="9460">MAYLPEERETVIRYDEQEDSWYFETNVRRHITRIQKRLDQYEILAQELDDAGRVIYLQAKMIEGTVSPFAKPRRKPKE</sequence>
<evidence type="ECO:0000313" key="2">
    <source>
        <dbReference type="Proteomes" id="UP000509535"/>
    </source>
</evidence>
<dbReference type="Proteomes" id="UP000509535">
    <property type="component" value="Chromosome"/>
</dbReference>
<dbReference type="EMBL" id="CP040798">
    <property type="protein sequence ID" value="QLB49653.1"/>
    <property type="molecule type" value="Genomic_DNA"/>
</dbReference>
<evidence type="ECO:0000313" key="1">
    <source>
        <dbReference type="EMBL" id="QLB49653.1"/>
    </source>
</evidence>
<gene>
    <name evidence="1" type="ORF">FDP16_03325</name>
</gene>
<dbReference type="RefSeq" id="WP_176798553.1">
    <property type="nucleotide sequence ID" value="NZ_CP040798.1"/>
</dbReference>
<protein>
    <submittedName>
        <fullName evidence="1">Uncharacterized protein</fullName>
    </submittedName>
</protein>
<dbReference type="AlphaFoldDB" id="A0A7H8UZG9"/>